<accession>A0A2R6A6M9</accession>
<dbReference type="Proteomes" id="UP000240880">
    <property type="component" value="Unassembled WGS sequence"/>
</dbReference>
<dbReference type="InterPro" id="IPR013785">
    <property type="entry name" value="Aldolase_TIM"/>
</dbReference>
<evidence type="ECO:0008006" key="3">
    <source>
        <dbReference type="Google" id="ProtNLM"/>
    </source>
</evidence>
<name>A0A2R6A6M9_9ARCH</name>
<comment type="caution">
    <text evidence="1">The sequence shown here is derived from an EMBL/GenBank/DDBJ whole genome shotgun (WGS) entry which is preliminary data.</text>
</comment>
<evidence type="ECO:0000313" key="2">
    <source>
        <dbReference type="Proteomes" id="UP000240880"/>
    </source>
</evidence>
<organism evidence="1 2">
    <name type="scientific">Candidatus Marsarchaeota G1 archaeon OSP_D</name>
    <dbReference type="NCBI Taxonomy" id="1978155"/>
    <lineage>
        <taxon>Archaea</taxon>
        <taxon>Candidatus Marsarchaeota</taxon>
        <taxon>Candidatus Marsarchaeota group 1</taxon>
    </lineage>
</organism>
<sequence length="234" mass="26082">MNFSISKRYNFMQFIPMLTYNDLTVKNAIDVLLEIADTGITSIGFKNVGLEFNKQKELVKLAKSKGLTTYMEVVSTSKEEAVRSFQLAVKLGVDNVMGGTFPEEMVKMVRNESKKIGTYPFIGKVYGHPNLLAGKIEVFLEQLSLLEQMGVDGLDLLAFRYQEGDPYELLYKITSSTRLPVIVAGSIDSLEKISKIHKLGAWGFTVGTAMFDKAFANGSIADQVYCILNHLKQL</sequence>
<dbReference type="EMBL" id="NEXC01000110">
    <property type="protein sequence ID" value="PSN81988.1"/>
    <property type="molecule type" value="Genomic_DNA"/>
</dbReference>
<reference evidence="1 2" key="1">
    <citation type="submission" date="2017-04" db="EMBL/GenBank/DDBJ databases">
        <title>Novel microbial lineages endemic to geothermal iron-oxide mats fill important gaps in the evolutionary history of Archaea.</title>
        <authorList>
            <person name="Jay Z.J."/>
            <person name="Beam J.P."/>
            <person name="Dlakic M."/>
            <person name="Rusch D.B."/>
            <person name="Kozubal M.A."/>
            <person name="Inskeep W.P."/>
        </authorList>
    </citation>
    <scope>NUCLEOTIDE SEQUENCE [LARGE SCALE GENOMIC DNA]</scope>
    <source>
        <strain evidence="1">OSP_D</strain>
    </source>
</reference>
<dbReference type="Gene3D" id="3.20.20.70">
    <property type="entry name" value="Aldolase class I"/>
    <property type="match status" value="1"/>
</dbReference>
<dbReference type="SUPFAM" id="SSF51395">
    <property type="entry name" value="FMN-linked oxidoreductases"/>
    <property type="match status" value="1"/>
</dbReference>
<protein>
    <recommendedName>
        <fullName evidence="3">4-hydroxythreonine-4-phosphate dehydrogenase</fullName>
    </recommendedName>
</protein>
<gene>
    <name evidence="1" type="ORF">B9Q01_09295</name>
</gene>
<dbReference type="AlphaFoldDB" id="A0A2R6A6M9"/>
<evidence type="ECO:0000313" key="1">
    <source>
        <dbReference type="EMBL" id="PSN81988.1"/>
    </source>
</evidence>
<proteinExistence type="predicted"/>